<comment type="caution">
    <text evidence="5">The sequence shown here is derived from an EMBL/GenBank/DDBJ whole genome shotgun (WGS) entry which is preliminary data.</text>
</comment>
<evidence type="ECO:0000313" key="6">
    <source>
        <dbReference type="Proteomes" id="UP000320679"/>
    </source>
</evidence>
<evidence type="ECO:0000256" key="2">
    <source>
        <dbReference type="ARBA" id="ARBA00007639"/>
    </source>
</evidence>
<evidence type="ECO:0000313" key="5">
    <source>
        <dbReference type="EMBL" id="TET47589.1"/>
    </source>
</evidence>
<comment type="similarity">
    <text evidence="2">Belongs to the bacterial solute-binding protein 2 family.</text>
</comment>
<dbReference type="EMBL" id="SOJK01000081">
    <property type="protein sequence ID" value="TET47589.1"/>
    <property type="molecule type" value="Genomic_DNA"/>
</dbReference>
<gene>
    <name evidence="5" type="ORF">E3J59_01925</name>
</gene>
<dbReference type="Proteomes" id="UP000320679">
    <property type="component" value="Unassembled WGS sequence"/>
</dbReference>
<dbReference type="InterPro" id="IPR025997">
    <property type="entry name" value="SBP_2_dom"/>
</dbReference>
<name>A0A523UYV6_UNCAE</name>
<dbReference type="PANTHER" id="PTHR46847">
    <property type="entry name" value="D-ALLOSE-BINDING PERIPLASMIC PROTEIN-RELATED"/>
    <property type="match status" value="1"/>
</dbReference>
<evidence type="ECO:0000259" key="4">
    <source>
        <dbReference type="Pfam" id="PF13407"/>
    </source>
</evidence>
<evidence type="ECO:0000256" key="3">
    <source>
        <dbReference type="ARBA" id="ARBA00022729"/>
    </source>
</evidence>
<dbReference type="AlphaFoldDB" id="A0A523UYV6"/>
<dbReference type="Gene3D" id="3.40.50.2300">
    <property type="match status" value="2"/>
</dbReference>
<evidence type="ECO:0000256" key="1">
    <source>
        <dbReference type="ARBA" id="ARBA00004196"/>
    </source>
</evidence>
<dbReference type="CDD" id="cd01536">
    <property type="entry name" value="PBP1_ABC_sugar_binding-like"/>
    <property type="match status" value="1"/>
</dbReference>
<proteinExistence type="inferred from homology"/>
<reference evidence="5 6" key="1">
    <citation type="submission" date="2019-03" db="EMBL/GenBank/DDBJ databases">
        <title>Metabolic potential of uncultured bacteria and archaea associated with petroleum seepage in deep-sea sediments.</title>
        <authorList>
            <person name="Dong X."/>
            <person name="Hubert C."/>
        </authorList>
    </citation>
    <scope>NUCLEOTIDE SEQUENCE [LARGE SCALE GENOMIC DNA]</scope>
    <source>
        <strain evidence="5">E29_bin78</strain>
    </source>
</reference>
<dbReference type="GO" id="GO:0030246">
    <property type="term" value="F:carbohydrate binding"/>
    <property type="evidence" value="ECO:0007669"/>
    <property type="project" value="UniProtKB-ARBA"/>
</dbReference>
<accession>A0A523UYV6</accession>
<dbReference type="GO" id="GO:0030313">
    <property type="term" value="C:cell envelope"/>
    <property type="evidence" value="ECO:0007669"/>
    <property type="project" value="UniProtKB-SubCell"/>
</dbReference>
<sequence>MLSRERFKVMFLGTFILVLLVGLAYLSSPVTATPGPEKMFRVAFSPENLASPYWRTCLAGAERAVKDINNQYGRVVLEMDSVEYRDDPSLQMDHISAIIGTKERYSFYSAPAVVEEATVEPLRRLYEAGIPAFLWDRDTAPEGRKYRKTCIITNNVEVGKMEVQYLMEALRKTDKPKPYKIVCAWGHPGASSAEDRKEGSLMALRPLVDAGEVEIVSEQSHEGWSRSKALDFIATVLARGRLDAVVSSNDDMALGAIAAVKAAGLTPGRDVFIAGVDAIEEAQGAIKAGEMVVSIAQANYAMAYWSILAGFQHVAFGWEAPMSIIPAPVMPVTAANVVGFTLEVPLMDKWSEYGMTLEELPKKL</sequence>
<dbReference type="PANTHER" id="PTHR46847:SF1">
    <property type="entry name" value="D-ALLOSE-BINDING PERIPLASMIC PROTEIN-RELATED"/>
    <property type="match status" value="1"/>
</dbReference>
<dbReference type="SUPFAM" id="SSF53822">
    <property type="entry name" value="Periplasmic binding protein-like I"/>
    <property type="match status" value="1"/>
</dbReference>
<protein>
    <submittedName>
        <fullName evidence="5">Sugar ABC transporter substrate-binding protein</fullName>
    </submittedName>
</protein>
<comment type="subcellular location">
    <subcellularLocation>
        <location evidence="1">Cell envelope</location>
    </subcellularLocation>
</comment>
<organism evidence="5 6">
    <name type="scientific">Aerophobetes bacterium</name>
    <dbReference type="NCBI Taxonomy" id="2030807"/>
    <lineage>
        <taxon>Bacteria</taxon>
        <taxon>Candidatus Aerophobota</taxon>
    </lineage>
</organism>
<dbReference type="Pfam" id="PF13407">
    <property type="entry name" value="Peripla_BP_4"/>
    <property type="match status" value="1"/>
</dbReference>
<keyword evidence="3" id="KW-0732">Signal</keyword>
<feature type="domain" description="Periplasmic binding protein" evidence="4">
    <location>
        <begin position="42"/>
        <end position="314"/>
    </location>
</feature>
<dbReference type="InterPro" id="IPR028082">
    <property type="entry name" value="Peripla_BP_I"/>
</dbReference>